<keyword evidence="12" id="KW-1185">Reference proteome</keyword>
<accession>A0ABS2N6S5</accession>
<evidence type="ECO:0000259" key="10">
    <source>
        <dbReference type="Pfam" id="PF04290"/>
    </source>
</evidence>
<dbReference type="PANTHER" id="PTHR35011">
    <property type="entry name" value="2,3-DIKETO-L-GULONATE TRAP TRANSPORTER SMALL PERMEASE PROTEIN YIAM"/>
    <property type="match status" value="1"/>
</dbReference>
<dbReference type="EMBL" id="JAFBDZ010000001">
    <property type="protein sequence ID" value="MBM7583563.1"/>
    <property type="molecule type" value="Genomic_DNA"/>
</dbReference>
<reference evidence="11 12" key="1">
    <citation type="submission" date="2021-01" db="EMBL/GenBank/DDBJ databases">
        <title>Genomic Encyclopedia of Type Strains, Phase IV (KMG-IV): sequencing the most valuable type-strain genomes for metagenomic binning, comparative biology and taxonomic classification.</title>
        <authorList>
            <person name="Goeker M."/>
        </authorList>
    </citation>
    <scope>NUCLEOTIDE SEQUENCE [LARGE SCALE GENOMIC DNA]</scope>
    <source>
        <strain evidence="11 12">DSM 24834</strain>
    </source>
</reference>
<name>A0ABS2N6S5_9BACI</name>
<feature type="transmembrane region" description="Helical" evidence="9">
    <location>
        <begin position="123"/>
        <end position="152"/>
    </location>
</feature>
<keyword evidence="4" id="KW-0997">Cell inner membrane</keyword>
<evidence type="ECO:0000256" key="7">
    <source>
        <dbReference type="ARBA" id="ARBA00023136"/>
    </source>
</evidence>
<keyword evidence="5 9" id="KW-0812">Transmembrane</keyword>
<comment type="subcellular location">
    <subcellularLocation>
        <location evidence="1">Cell inner membrane</location>
        <topology evidence="1">Multi-pass membrane protein</topology>
    </subcellularLocation>
</comment>
<evidence type="ECO:0000256" key="4">
    <source>
        <dbReference type="ARBA" id="ARBA00022519"/>
    </source>
</evidence>
<organism evidence="11 12">
    <name type="scientific">Rossellomorea pakistanensis</name>
    <dbReference type="NCBI Taxonomy" id="992288"/>
    <lineage>
        <taxon>Bacteria</taxon>
        <taxon>Bacillati</taxon>
        <taxon>Bacillota</taxon>
        <taxon>Bacilli</taxon>
        <taxon>Bacillales</taxon>
        <taxon>Bacillaceae</taxon>
        <taxon>Rossellomorea</taxon>
    </lineage>
</organism>
<feature type="transmembrane region" description="Helical" evidence="9">
    <location>
        <begin position="89"/>
        <end position="111"/>
    </location>
</feature>
<evidence type="ECO:0000256" key="1">
    <source>
        <dbReference type="ARBA" id="ARBA00004429"/>
    </source>
</evidence>
<evidence type="ECO:0000256" key="8">
    <source>
        <dbReference type="ARBA" id="ARBA00038436"/>
    </source>
</evidence>
<evidence type="ECO:0000256" key="3">
    <source>
        <dbReference type="ARBA" id="ARBA00022475"/>
    </source>
</evidence>
<feature type="domain" description="Tripartite ATP-independent periplasmic transporters DctQ component" evidence="10">
    <location>
        <begin position="26"/>
        <end position="159"/>
    </location>
</feature>
<evidence type="ECO:0000256" key="9">
    <source>
        <dbReference type="SAM" id="Phobius"/>
    </source>
</evidence>
<dbReference type="Pfam" id="PF04290">
    <property type="entry name" value="DctQ"/>
    <property type="match status" value="1"/>
</dbReference>
<evidence type="ECO:0000313" key="11">
    <source>
        <dbReference type="EMBL" id="MBM7583563.1"/>
    </source>
</evidence>
<comment type="caution">
    <text evidence="11">The sequence shown here is derived from an EMBL/GenBank/DDBJ whole genome shotgun (WGS) entry which is preliminary data.</text>
</comment>
<dbReference type="RefSeq" id="WP_205167831.1">
    <property type="nucleotide sequence ID" value="NZ_JAFBDZ010000001.1"/>
</dbReference>
<evidence type="ECO:0000313" key="12">
    <source>
        <dbReference type="Proteomes" id="UP001646157"/>
    </source>
</evidence>
<evidence type="ECO:0000256" key="5">
    <source>
        <dbReference type="ARBA" id="ARBA00022692"/>
    </source>
</evidence>
<keyword evidence="7 9" id="KW-0472">Membrane</keyword>
<feature type="transmembrane region" description="Helical" evidence="9">
    <location>
        <begin position="50"/>
        <end position="68"/>
    </location>
</feature>
<gene>
    <name evidence="11" type="ORF">JOC86_000100</name>
</gene>
<dbReference type="InterPro" id="IPR055348">
    <property type="entry name" value="DctQ"/>
</dbReference>
<feature type="transmembrane region" description="Helical" evidence="9">
    <location>
        <begin position="12"/>
        <end position="30"/>
    </location>
</feature>
<proteinExistence type="inferred from homology"/>
<keyword evidence="6 9" id="KW-1133">Transmembrane helix</keyword>
<protein>
    <submittedName>
        <fullName evidence="11">TRAP-type C4-dicarboxylate transport system permease small subunit</fullName>
    </submittedName>
</protein>
<dbReference type="Proteomes" id="UP001646157">
    <property type="component" value="Unassembled WGS sequence"/>
</dbReference>
<evidence type="ECO:0000256" key="2">
    <source>
        <dbReference type="ARBA" id="ARBA00022448"/>
    </source>
</evidence>
<evidence type="ECO:0000256" key="6">
    <source>
        <dbReference type="ARBA" id="ARBA00022989"/>
    </source>
</evidence>
<keyword evidence="3" id="KW-1003">Cell membrane</keyword>
<sequence>MKKLKIIFPKIESFLQVVGYIALFMMMLLITVDTAGRYFFNQPIHGAFEITEDYLMVMVVFLGLSYSYKKGEHIKIDLLYRHFPDKVKAMVDCLGLLLTVVLFSLITYQGYRLTFEAWIQKQYIFGVISLPSFLSYIWVPVGSAVLTIRLLIEFIKTVRTLFGVKKGPANV</sequence>
<keyword evidence="2" id="KW-0813">Transport</keyword>
<dbReference type="InterPro" id="IPR007387">
    <property type="entry name" value="TRAP_DctQ"/>
</dbReference>
<comment type="similarity">
    <text evidence="8">Belongs to the TRAP transporter small permease family.</text>
</comment>